<evidence type="ECO:0000313" key="14">
    <source>
        <dbReference type="EMBL" id="HJA94128.1"/>
    </source>
</evidence>
<dbReference type="SMART" id="SM00448">
    <property type="entry name" value="REC"/>
    <property type="match status" value="1"/>
</dbReference>
<dbReference type="Gene3D" id="1.10.10.60">
    <property type="entry name" value="Homeodomain-like"/>
    <property type="match status" value="2"/>
</dbReference>
<evidence type="ECO:0000256" key="1">
    <source>
        <dbReference type="ARBA" id="ARBA00004496"/>
    </source>
</evidence>
<evidence type="ECO:0000256" key="6">
    <source>
        <dbReference type="ARBA" id="ARBA00023015"/>
    </source>
</evidence>
<dbReference type="GO" id="GO:0043565">
    <property type="term" value="F:sequence-specific DNA binding"/>
    <property type="evidence" value="ECO:0007669"/>
    <property type="project" value="InterPro"/>
</dbReference>
<dbReference type="PROSITE" id="PS50110">
    <property type="entry name" value="RESPONSE_REGULATORY"/>
    <property type="match status" value="1"/>
</dbReference>
<dbReference type="SUPFAM" id="SSF52172">
    <property type="entry name" value="CheY-like"/>
    <property type="match status" value="1"/>
</dbReference>
<comment type="subcellular location">
    <subcellularLocation>
        <location evidence="1">Cytoplasm</location>
    </subcellularLocation>
</comment>
<dbReference type="AlphaFoldDB" id="A0A9D2I9R3"/>
<proteinExistence type="predicted"/>
<organism evidence="14 15">
    <name type="scientific">Candidatus Eisenbergiella merdipullorum</name>
    <dbReference type="NCBI Taxonomy" id="2838553"/>
    <lineage>
        <taxon>Bacteria</taxon>
        <taxon>Bacillati</taxon>
        <taxon>Bacillota</taxon>
        <taxon>Clostridia</taxon>
        <taxon>Lachnospirales</taxon>
        <taxon>Lachnospiraceae</taxon>
        <taxon>Eisenbergiella</taxon>
    </lineage>
</organism>
<keyword evidence="7" id="KW-0238">DNA-binding</keyword>
<keyword evidence="5" id="KW-0902">Two-component regulatory system</keyword>
<reference evidence="14" key="2">
    <citation type="submission" date="2021-04" db="EMBL/GenBank/DDBJ databases">
        <authorList>
            <person name="Gilroy R."/>
        </authorList>
    </citation>
    <scope>NUCLEOTIDE SEQUENCE</scope>
    <source>
        <strain evidence="14">CHK179-7159</strain>
    </source>
</reference>
<evidence type="ECO:0000256" key="3">
    <source>
        <dbReference type="ARBA" id="ARBA00022490"/>
    </source>
</evidence>
<accession>A0A9D2I9R3</accession>
<dbReference type="Gene3D" id="3.40.50.2300">
    <property type="match status" value="1"/>
</dbReference>
<keyword evidence="6" id="KW-0805">Transcription regulation</keyword>
<evidence type="ECO:0000256" key="11">
    <source>
        <dbReference type="SAM" id="Coils"/>
    </source>
</evidence>
<reference evidence="14" key="1">
    <citation type="journal article" date="2021" name="PeerJ">
        <title>Extensive microbial diversity within the chicken gut microbiome revealed by metagenomics and culture.</title>
        <authorList>
            <person name="Gilroy R."/>
            <person name="Ravi A."/>
            <person name="Getino M."/>
            <person name="Pursley I."/>
            <person name="Horton D.L."/>
            <person name="Alikhan N.F."/>
            <person name="Baker D."/>
            <person name="Gharbi K."/>
            <person name="Hall N."/>
            <person name="Watson M."/>
            <person name="Adriaenssens E.M."/>
            <person name="Foster-Nyarko E."/>
            <person name="Jarju S."/>
            <person name="Secka A."/>
            <person name="Antonio M."/>
            <person name="Oren A."/>
            <person name="Chaudhuri R.R."/>
            <person name="La Ragione R."/>
            <person name="Hildebrand F."/>
            <person name="Pallen M.J."/>
        </authorList>
    </citation>
    <scope>NUCLEOTIDE SEQUENCE</scope>
    <source>
        <strain evidence="14">CHK179-7159</strain>
    </source>
</reference>
<dbReference type="GO" id="GO:0003700">
    <property type="term" value="F:DNA-binding transcription factor activity"/>
    <property type="evidence" value="ECO:0007669"/>
    <property type="project" value="InterPro"/>
</dbReference>
<feature type="modified residue" description="4-aspartylphosphate" evidence="10">
    <location>
        <position position="55"/>
    </location>
</feature>
<dbReference type="InterPro" id="IPR009057">
    <property type="entry name" value="Homeodomain-like_sf"/>
</dbReference>
<keyword evidence="11" id="KW-0175">Coiled coil</keyword>
<dbReference type="EMBL" id="DWYY01000155">
    <property type="protein sequence ID" value="HJA94128.1"/>
    <property type="molecule type" value="Genomic_DNA"/>
</dbReference>
<dbReference type="InterPro" id="IPR051552">
    <property type="entry name" value="HptR"/>
</dbReference>
<comment type="caution">
    <text evidence="14">The sequence shown here is derived from an EMBL/GenBank/DDBJ whole genome shotgun (WGS) entry which is preliminary data.</text>
</comment>
<dbReference type="PROSITE" id="PS01124">
    <property type="entry name" value="HTH_ARAC_FAMILY_2"/>
    <property type="match status" value="1"/>
</dbReference>
<evidence type="ECO:0000259" key="12">
    <source>
        <dbReference type="PROSITE" id="PS01124"/>
    </source>
</evidence>
<evidence type="ECO:0000256" key="7">
    <source>
        <dbReference type="ARBA" id="ARBA00023125"/>
    </source>
</evidence>
<name>A0A9D2I9R3_9FIRM</name>
<evidence type="ECO:0000256" key="10">
    <source>
        <dbReference type="PROSITE-ProRule" id="PRU00169"/>
    </source>
</evidence>
<dbReference type="Proteomes" id="UP000886858">
    <property type="component" value="Unassembled WGS sequence"/>
</dbReference>
<keyword evidence="4 10" id="KW-0597">Phosphoprotein</keyword>
<dbReference type="GO" id="GO:0000160">
    <property type="term" value="P:phosphorelay signal transduction system"/>
    <property type="evidence" value="ECO:0007669"/>
    <property type="project" value="UniProtKB-KW"/>
</dbReference>
<evidence type="ECO:0000256" key="2">
    <source>
        <dbReference type="ARBA" id="ARBA00018672"/>
    </source>
</evidence>
<dbReference type="InterPro" id="IPR011006">
    <property type="entry name" value="CheY-like_superfamily"/>
</dbReference>
<evidence type="ECO:0000256" key="4">
    <source>
        <dbReference type="ARBA" id="ARBA00022553"/>
    </source>
</evidence>
<feature type="domain" description="HTH araC/xylS-type" evidence="12">
    <location>
        <begin position="231"/>
        <end position="332"/>
    </location>
</feature>
<evidence type="ECO:0000256" key="9">
    <source>
        <dbReference type="ARBA" id="ARBA00024867"/>
    </source>
</evidence>
<dbReference type="PANTHER" id="PTHR42713">
    <property type="entry name" value="HISTIDINE KINASE-RELATED"/>
    <property type="match status" value="1"/>
</dbReference>
<dbReference type="CDD" id="cd17536">
    <property type="entry name" value="REC_YesN-like"/>
    <property type="match status" value="1"/>
</dbReference>
<dbReference type="PANTHER" id="PTHR42713:SF3">
    <property type="entry name" value="TRANSCRIPTIONAL REGULATORY PROTEIN HPTR"/>
    <property type="match status" value="1"/>
</dbReference>
<evidence type="ECO:0000313" key="15">
    <source>
        <dbReference type="Proteomes" id="UP000886858"/>
    </source>
</evidence>
<dbReference type="InterPro" id="IPR018060">
    <property type="entry name" value="HTH_AraC"/>
</dbReference>
<comment type="function">
    <text evidence="9">May play the central regulatory role in sporulation. It may be an element of the effector pathway responsible for the activation of sporulation genes in response to nutritional stress. Spo0A may act in concert with spo0H (a sigma factor) to control the expression of some genes that are critical to the sporulation process.</text>
</comment>
<sequence>MIKVLLVDDELFVLEQIRRSIDWEKQGLELIGCSENAVEALEQMIDEMPDILITDIKMPIMDGLELIGRAKQMNPSIQCVVLSGYAEFALAKSAMEQGATNYLLKPFSKMEFEAVLQKSSARILEARSAQILKLEQRTKLVEKLVQELQLLKENYEKVDSQKLKTLMKFYPDLSLLRDASLLLLARQKESKKENIEQISELLGAGEDICSVAAKLLEEIWSEDVNESTLVRKIKEYTKQHYHEEGLNLQMLADNVVHMGVKYIGRCFLKETGCKYSEYLMAVRMEKAIRMLTREDYRIEEIAGKIGLGYDVPYFYQLFKKYTGKTPKEYKQGKRKSS</sequence>
<protein>
    <recommendedName>
        <fullName evidence="2">Stage 0 sporulation protein A homolog</fullName>
    </recommendedName>
</protein>
<gene>
    <name evidence="14" type="ORF">H9717_13640</name>
</gene>
<feature type="coiled-coil region" evidence="11">
    <location>
        <begin position="134"/>
        <end position="161"/>
    </location>
</feature>
<dbReference type="GO" id="GO:0005737">
    <property type="term" value="C:cytoplasm"/>
    <property type="evidence" value="ECO:0007669"/>
    <property type="project" value="UniProtKB-SubCell"/>
</dbReference>
<evidence type="ECO:0000256" key="8">
    <source>
        <dbReference type="ARBA" id="ARBA00023163"/>
    </source>
</evidence>
<dbReference type="InterPro" id="IPR001789">
    <property type="entry name" value="Sig_transdc_resp-reg_receiver"/>
</dbReference>
<keyword evidence="3" id="KW-0963">Cytoplasm</keyword>
<feature type="domain" description="Response regulatory" evidence="13">
    <location>
        <begin position="3"/>
        <end position="120"/>
    </location>
</feature>
<dbReference type="Pfam" id="PF00072">
    <property type="entry name" value="Response_reg"/>
    <property type="match status" value="1"/>
</dbReference>
<evidence type="ECO:0000256" key="5">
    <source>
        <dbReference type="ARBA" id="ARBA00023012"/>
    </source>
</evidence>
<dbReference type="Pfam" id="PF12833">
    <property type="entry name" value="HTH_18"/>
    <property type="match status" value="1"/>
</dbReference>
<evidence type="ECO:0000259" key="13">
    <source>
        <dbReference type="PROSITE" id="PS50110"/>
    </source>
</evidence>
<dbReference type="SUPFAM" id="SSF46689">
    <property type="entry name" value="Homeodomain-like"/>
    <property type="match status" value="1"/>
</dbReference>
<dbReference type="SMART" id="SM00342">
    <property type="entry name" value="HTH_ARAC"/>
    <property type="match status" value="1"/>
</dbReference>
<keyword evidence="8" id="KW-0804">Transcription</keyword>